<dbReference type="AlphaFoldDB" id="A0A849A656"/>
<dbReference type="GO" id="GO:0030245">
    <property type="term" value="P:cellulose catabolic process"/>
    <property type="evidence" value="ECO:0007669"/>
    <property type="project" value="InterPro"/>
</dbReference>
<dbReference type="EC" id="3.2.1.21" evidence="3"/>
<keyword evidence="6" id="KW-0326">Glycosidase</keyword>
<evidence type="ECO:0000256" key="4">
    <source>
        <dbReference type="ARBA" id="ARBA00022729"/>
    </source>
</evidence>
<comment type="catalytic activity">
    <reaction evidence="1">
        <text>Hydrolysis of terminal, non-reducing beta-D-glucosyl residues with release of beta-D-glucose.</text>
        <dbReference type="EC" id="3.2.1.21"/>
    </reaction>
</comment>
<feature type="domain" description="CBM11" evidence="10">
    <location>
        <begin position="233"/>
        <end position="423"/>
    </location>
</feature>
<accession>A0A849A656</accession>
<feature type="compositionally biased region" description="Polar residues" evidence="7">
    <location>
        <begin position="1"/>
        <end position="12"/>
    </location>
</feature>
<evidence type="ECO:0000259" key="8">
    <source>
        <dbReference type="Pfam" id="PF00933"/>
    </source>
</evidence>
<dbReference type="PRINTS" id="PR00133">
    <property type="entry name" value="GLHYDRLASE3"/>
</dbReference>
<dbReference type="PANTHER" id="PTHR30620:SF16">
    <property type="entry name" value="LYSOSOMAL BETA GLUCOSIDASE"/>
    <property type="match status" value="1"/>
</dbReference>
<dbReference type="InterPro" id="IPR008979">
    <property type="entry name" value="Galactose-bd-like_sf"/>
</dbReference>
<dbReference type="Proteomes" id="UP000562984">
    <property type="component" value="Unassembled WGS sequence"/>
</dbReference>
<evidence type="ECO:0000256" key="3">
    <source>
        <dbReference type="ARBA" id="ARBA00012744"/>
    </source>
</evidence>
<dbReference type="RefSeq" id="WP_171198199.1">
    <property type="nucleotide sequence ID" value="NZ_JABEND010000001.1"/>
</dbReference>
<dbReference type="Pfam" id="PF00933">
    <property type="entry name" value="Glyco_hydro_3"/>
    <property type="match status" value="1"/>
</dbReference>
<proteinExistence type="inferred from homology"/>
<evidence type="ECO:0000259" key="9">
    <source>
        <dbReference type="Pfam" id="PF01915"/>
    </source>
</evidence>
<dbReference type="InterPro" id="IPR005087">
    <property type="entry name" value="CBM11"/>
</dbReference>
<keyword evidence="5" id="KW-0378">Hydrolase</keyword>
<dbReference type="Gene3D" id="3.40.50.1700">
    <property type="entry name" value="Glycoside hydrolase family 3 C-terminal domain"/>
    <property type="match status" value="1"/>
</dbReference>
<dbReference type="SUPFAM" id="SSF52279">
    <property type="entry name" value="Beta-D-glucan exohydrolase, C-terminal domain"/>
    <property type="match status" value="1"/>
</dbReference>
<dbReference type="GO" id="GO:0008810">
    <property type="term" value="F:cellulase activity"/>
    <property type="evidence" value="ECO:0007669"/>
    <property type="project" value="InterPro"/>
</dbReference>
<protein>
    <recommendedName>
        <fullName evidence="3">beta-glucosidase</fullName>
        <ecNumber evidence="3">3.2.1.21</ecNumber>
    </recommendedName>
</protein>
<evidence type="ECO:0000256" key="6">
    <source>
        <dbReference type="ARBA" id="ARBA00023295"/>
    </source>
</evidence>
<evidence type="ECO:0000259" key="10">
    <source>
        <dbReference type="Pfam" id="PF03425"/>
    </source>
</evidence>
<comment type="similarity">
    <text evidence="2">Belongs to the glycosyl hydrolase 3 family.</text>
</comment>
<feature type="region of interest" description="Disordered" evidence="7">
    <location>
        <begin position="1"/>
        <end position="23"/>
    </location>
</feature>
<dbReference type="SUPFAM" id="SSF49785">
    <property type="entry name" value="Galactose-binding domain-like"/>
    <property type="match status" value="2"/>
</dbReference>
<dbReference type="InterPro" id="IPR002772">
    <property type="entry name" value="Glyco_hydro_3_C"/>
</dbReference>
<feature type="domain" description="Glycoside hydrolase family 3 C-terminal" evidence="9">
    <location>
        <begin position="937"/>
        <end position="1140"/>
    </location>
</feature>
<dbReference type="InterPro" id="IPR038081">
    <property type="entry name" value="CalX-like_sf"/>
</dbReference>
<organism evidence="11 12">
    <name type="scientific">Nakamurella aerolata</name>
    <dbReference type="NCBI Taxonomy" id="1656892"/>
    <lineage>
        <taxon>Bacteria</taxon>
        <taxon>Bacillati</taxon>
        <taxon>Actinomycetota</taxon>
        <taxon>Actinomycetes</taxon>
        <taxon>Nakamurellales</taxon>
        <taxon>Nakamurellaceae</taxon>
        <taxon>Nakamurella</taxon>
    </lineage>
</organism>
<dbReference type="InterPro" id="IPR051915">
    <property type="entry name" value="Cellulose_Degrad_GH3"/>
</dbReference>
<dbReference type="Pfam" id="PF01915">
    <property type="entry name" value="Glyco_hydro_3_C"/>
    <property type="match status" value="1"/>
</dbReference>
<evidence type="ECO:0000256" key="5">
    <source>
        <dbReference type="ARBA" id="ARBA00022801"/>
    </source>
</evidence>
<evidence type="ECO:0000256" key="2">
    <source>
        <dbReference type="ARBA" id="ARBA00005336"/>
    </source>
</evidence>
<name>A0A849A656_9ACTN</name>
<comment type="caution">
    <text evidence="11">The sequence shown here is derived from an EMBL/GenBank/DDBJ whole genome shotgun (WGS) entry which is preliminary data.</text>
</comment>
<dbReference type="Gene3D" id="2.60.40.2030">
    <property type="match status" value="1"/>
</dbReference>
<dbReference type="GO" id="GO:0008422">
    <property type="term" value="F:beta-glucosidase activity"/>
    <property type="evidence" value="ECO:0007669"/>
    <property type="project" value="UniProtKB-EC"/>
</dbReference>
<dbReference type="Pfam" id="PF03425">
    <property type="entry name" value="CBM_11"/>
    <property type="match status" value="2"/>
</dbReference>
<feature type="domain" description="Glycoside hydrolase family 3 N-terminal" evidence="8">
    <location>
        <begin position="568"/>
        <end position="898"/>
    </location>
</feature>
<dbReference type="Gene3D" id="3.20.20.300">
    <property type="entry name" value="Glycoside hydrolase, family 3, N-terminal domain"/>
    <property type="match status" value="1"/>
</dbReference>
<evidence type="ECO:0000313" key="11">
    <source>
        <dbReference type="EMBL" id="NNG34588.1"/>
    </source>
</evidence>
<dbReference type="InterPro" id="IPR001764">
    <property type="entry name" value="Glyco_hydro_3_N"/>
</dbReference>
<dbReference type="EMBL" id="JABEND010000001">
    <property type="protein sequence ID" value="NNG34588.1"/>
    <property type="molecule type" value="Genomic_DNA"/>
</dbReference>
<keyword evidence="12" id="KW-1185">Reference proteome</keyword>
<feature type="domain" description="CBM11" evidence="10">
    <location>
        <begin position="53"/>
        <end position="228"/>
    </location>
</feature>
<keyword evidence="4" id="KW-0732">Signal</keyword>
<sequence length="1261" mass="131113">MLSALAQSTPLGTTARRGRHRPARSRLRLRRVLALLTVTAVALSPAAAASAAEPPPATIGDTQPVVDFNDGSTGGIFAWGNDAAATPALTVAAAQVPGTEPGNRALTAKVDAVPAGGWSGFSRDIDPAADWSAFDGFSFAFLGTGSGKNLRYEVKSGGANAGSANLFETSVVDDQTGWRTVRIDFGVLRLKGNPESSLRFDPAQAHGFAVTLTDLGAGTWSFDEFALYRRSALLSDFEGAVPIGTAQQPVGWFTWGSPSERVVSLGVNPLERNGNAQNKVLSGNYQIPAGGYGGFSYNLSQAQDWSSYGGIRFWWYASQPTKPASPTAGADIPIEIKDGGPDGEHSELWTTTFKDNWSAAGTRWKLVEIPFSQFTLRGDFQPGTGDTLDGVFSRTQAWGFAITLPPGTATAVPWAIDDVALYGTAVPRPAATVTVDPPVTLVDAGETASIAIGVTSADGAPLPAPVTVRYAPGDGTAPDSAYRDFGGTLTFPAGTESGATQRITVHTTPAAGADVARTIAVALTVTGGTAPADNPLVVINAHGLRYQDETLPIAQRVDDLMSRMSQADKIGQMTQAERLGLSSPAQITDLRLGSLLSGGGSVPADNTAKGWADMIDGFQARALATPLQIPMIYGVDAVHGHNNVVGATITPHNIGLGATRDPEIVKQTAELTATEVRATGVPWTFAPCVCVTRDERWGRSYESFSEDPALVTQFARPAVTGLQGDDAAALTGPNAVLATAKHWAGDGGTSYDESQAGNGYPIDQGITKVATMAEFRRLFVTPYQPAIAAGVGSVMPSYSAVQVGDGPVVRMHENTALNTGLLKNTMKFAGFLVSDWEGINKLPGSDYADKVARSVNSGLDMAMAPYDFATFQTSLTDKVTAGVVKQSRVDDAVRRILTQKFRLGLFERPFADRSQADTVGSVEHRTIARTAAAESQVLLKNVANTLPLKKNGAIYLAGSNADDLGNQMGGWSISWQGSSGATTSGTTIAQGIAEVAPNAELTVSADASAPVPTGAAGVVVVGEKPYAEGIGDVGNNGNSLSLSAADRASIDKVCAAAASCTVLVVSGRPQLVTDKLDRIDALVASWLPGSEGAGVADVLFGDRPFGGRLPVSWPASAAQVPINVGDADYRPLYPYGWGMTTGSLRDQLVQLAGDSSGALRGALQAAAAPGLWNGDEPRQLSRVLSALRRAATLADSTGNSTAGDGIADVLRNLTQRKVQASTGTPSEPVSTALAGADHELAGGRYLVAIAELTRAVQLAYS</sequence>
<evidence type="ECO:0000256" key="1">
    <source>
        <dbReference type="ARBA" id="ARBA00000448"/>
    </source>
</evidence>
<dbReference type="SUPFAM" id="SSF51445">
    <property type="entry name" value="(Trans)glycosidases"/>
    <property type="match status" value="1"/>
</dbReference>
<dbReference type="InterPro" id="IPR036881">
    <property type="entry name" value="Glyco_hydro_3_C_sf"/>
</dbReference>
<dbReference type="Gene3D" id="2.60.120.430">
    <property type="entry name" value="Galactose-binding lectin"/>
    <property type="match status" value="2"/>
</dbReference>
<evidence type="ECO:0000256" key="7">
    <source>
        <dbReference type="SAM" id="MobiDB-lite"/>
    </source>
</evidence>
<gene>
    <name evidence="11" type="ORF">HKD39_02400</name>
</gene>
<dbReference type="PANTHER" id="PTHR30620">
    <property type="entry name" value="PERIPLASMIC BETA-GLUCOSIDASE-RELATED"/>
    <property type="match status" value="1"/>
</dbReference>
<dbReference type="InterPro" id="IPR036962">
    <property type="entry name" value="Glyco_hydro_3_N_sf"/>
</dbReference>
<dbReference type="InterPro" id="IPR017853">
    <property type="entry name" value="GH"/>
</dbReference>
<evidence type="ECO:0000313" key="12">
    <source>
        <dbReference type="Proteomes" id="UP000562984"/>
    </source>
</evidence>
<reference evidence="11 12" key="1">
    <citation type="submission" date="2020-05" db="EMBL/GenBank/DDBJ databases">
        <title>Nakamurella sp. DB0629 isolated from air conditioner.</title>
        <authorList>
            <person name="Kim D.H."/>
            <person name="Kim D.-U."/>
        </authorList>
    </citation>
    <scope>NUCLEOTIDE SEQUENCE [LARGE SCALE GENOMIC DNA]</scope>
    <source>
        <strain evidence="11 12">DB0629</strain>
    </source>
</reference>